<keyword evidence="2" id="KW-0732">Signal</keyword>
<protein>
    <recommendedName>
        <fullName evidence="3">DUF305 domain-containing protein</fullName>
    </recommendedName>
</protein>
<feature type="compositionally biased region" description="Basic and acidic residues" evidence="1">
    <location>
        <begin position="198"/>
        <end position="211"/>
    </location>
</feature>
<keyword evidence="5" id="KW-1185">Reference proteome</keyword>
<dbReference type="PROSITE" id="PS51257">
    <property type="entry name" value="PROKAR_LIPOPROTEIN"/>
    <property type="match status" value="1"/>
</dbReference>
<dbReference type="AlphaFoldDB" id="A0A917U4T8"/>
<sequence length="231" mass="24164">MRVVVSVPTAVLAAALLLGGCAARGDTPSPAGTPTPATASGTGSAGPFSATDVAWLQLNVAMIERLLPVLDLVPDRSADPAWRGLAARVEEDHRSALARSRRLLSDAGASATNPHAGHDMPGMVTAEELAALRKSTGRSFHLLVARHLRAHLTQTVRVAAAAQQSGAHPVVTALAAAAVQEGIDVLAQLDQLDQLDRLDPDHPPGQRERVARAATRPTHHLVLPAPHRTHI</sequence>
<evidence type="ECO:0000313" key="5">
    <source>
        <dbReference type="Proteomes" id="UP000608890"/>
    </source>
</evidence>
<evidence type="ECO:0000313" key="4">
    <source>
        <dbReference type="EMBL" id="GGM58540.1"/>
    </source>
</evidence>
<dbReference type="RefSeq" id="WP_189048388.1">
    <property type="nucleotide sequence ID" value="NZ_BMNB01000029.1"/>
</dbReference>
<dbReference type="Gene3D" id="1.20.1260.10">
    <property type="match status" value="1"/>
</dbReference>
<reference evidence="4" key="1">
    <citation type="journal article" date="2014" name="Int. J. Syst. Evol. Microbiol.">
        <title>Complete genome sequence of Corynebacterium casei LMG S-19264T (=DSM 44701T), isolated from a smear-ripened cheese.</title>
        <authorList>
            <consortium name="US DOE Joint Genome Institute (JGI-PGF)"/>
            <person name="Walter F."/>
            <person name="Albersmeier A."/>
            <person name="Kalinowski J."/>
            <person name="Ruckert C."/>
        </authorList>
    </citation>
    <scope>NUCLEOTIDE SEQUENCE</scope>
    <source>
        <strain evidence="4">CGMCC 4.7312</strain>
    </source>
</reference>
<dbReference type="InterPro" id="IPR012347">
    <property type="entry name" value="Ferritin-like"/>
</dbReference>
<gene>
    <name evidence="4" type="ORF">GCM10011608_49410</name>
</gene>
<dbReference type="EMBL" id="BMNB01000029">
    <property type="protein sequence ID" value="GGM58540.1"/>
    <property type="molecule type" value="Genomic_DNA"/>
</dbReference>
<proteinExistence type="predicted"/>
<organism evidence="4 5">
    <name type="scientific">Micromonospora sonchi</name>
    <dbReference type="NCBI Taxonomy" id="1763543"/>
    <lineage>
        <taxon>Bacteria</taxon>
        <taxon>Bacillati</taxon>
        <taxon>Actinomycetota</taxon>
        <taxon>Actinomycetes</taxon>
        <taxon>Micromonosporales</taxon>
        <taxon>Micromonosporaceae</taxon>
        <taxon>Micromonospora</taxon>
    </lineage>
</organism>
<name>A0A917U4T8_9ACTN</name>
<dbReference type="Pfam" id="PF03713">
    <property type="entry name" value="DUF305"/>
    <property type="match status" value="1"/>
</dbReference>
<feature type="chain" id="PRO_5039665446" description="DUF305 domain-containing protein" evidence="2">
    <location>
        <begin position="24"/>
        <end position="231"/>
    </location>
</feature>
<evidence type="ECO:0000259" key="3">
    <source>
        <dbReference type="Pfam" id="PF03713"/>
    </source>
</evidence>
<feature type="signal peptide" evidence="2">
    <location>
        <begin position="1"/>
        <end position="23"/>
    </location>
</feature>
<reference evidence="4" key="2">
    <citation type="submission" date="2020-09" db="EMBL/GenBank/DDBJ databases">
        <authorList>
            <person name="Sun Q."/>
            <person name="Zhou Y."/>
        </authorList>
    </citation>
    <scope>NUCLEOTIDE SEQUENCE</scope>
    <source>
        <strain evidence="4">CGMCC 4.7312</strain>
    </source>
</reference>
<evidence type="ECO:0000256" key="2">
    <source>
        <dbReference type="SAM" id="SignalP"/>
    </source>
</evidence>
<evidence type="ECO:0000256" key="1">
    <source>
        <dbReference type="SAM" id="MobiDB-lite"/>
    </source>
</evidence>
<dbReference type="InterPro" id="IPR005183">
    <property type="entry name" value="DUF305_CopM-like"/>
</dbReference>
<feature type="domain" description="DUF305" evidence="3">
    <location>
        <begin position="71"/>
        <end position="182"/>
    </location>
</feature>
<feature type="region of interest" description="Disordered" evidence="1">
    <location>
        <begin position="198"/>
        <end position="231"/>
    </location>
</feature>
<comment type="caution">
    <text evidence="4">The sequence shown here is derived from an EMBL/GenBank/DDBJ whole genome shotgun (WGS) entry which is preliminary data.</text>
</comment>
<dbReference type="Proteomes" id="UP000608890">
    <property type="component" value="Unassembled WGS sequence"/>
</dbReference>
<accession>A0A917U4T8</accession>